<dbReference type="PANTHER" id="PTHR43798">
    <property type="entry name" value="MONOACYLGLYCEROL LIPASE"/>
    <property type="match status" value="1"/>
</dbReference>
<dbReference type="InterPro" id="IPR050266">
    <property type="entry name" value="AB_hydrolase_sf"/>
</dbReference>
<dbReference type="PRINTS" id="PR00412">
    <property type="entry name" value="EPOXHYDRLASE"/>
</dbReference>
<proteinExistence type="predicted"/>
<keyword evidence="2" id="KW-0378">Hydrolase</keyword>
<dbReference type="Pfam" id="PF12697">
    <property type="entry name" value="Abhydrolase_6"/>
    <property type="match status" value="1"/>
</dbReference>
<dbReference type="InterPro" id="IPR000639">
    <property type="entry name" value="Epox_hydrolase-like"/>
</dbReference>
<dbReference type="SUPFAM" id="SSF53474">
    <property type="entry name" value="alpha/beta-Hydrolases"/>
    <property type="match status" value="1"/>
</dbReference>
<protein>
    <submittedName>
        <fullName evidence="2">Alpha/beta hydrolase</fullName>
    </submittedName>
</protein>
<accession>A0A6B0YUM5</accession>
<name>A0A6B0YUM5_9CHLR</name>
<evidence type="ECO:0000313" key="2">
    <source>
        <dbReference type="EMBL" id="MXY93825.1"/>
    </source>
</evidence>
<gene>
    <name evidence="2" type="ORF">F4Y42_10300</name>
</gene>
<reference evidence="2" key="1">
    <citation type="submission" date="2019-09" db="EMBL/GenBank/DDBJ databases">
        <title>Characterisation of the sponge microbiome using genome-centric metagenomics.</title>
        <authorList>
            <person name="Engelberts J.P."/>
            <person name="Robbins S.J."/>
            <person name="De Goeij J.M."/>
            <person name="Aranda M."/>
            <person name="Bell S.C."/>
            <person name="Webster N.S."/>
        </authorList>
    </citation>
    <scope>NUCLEOTIDE SEQUENCE</scope>
    <source>
        <strain evidence="2">SB0664_bin_27</strain>
    </source>
</reference>
<dbReference type="GO" id="GO:0016787">
    <property type="term" value="F:hydrolase activity"/>
    <property type="evidence" value="ECO:0007669"/>
    <property type="project" value="UniProtKB-KW"/>
</dbReference>
<dbReference type="AlphaFoldDB" id="A0A6B0YUM5"/>
<sequence>MYWLRERLHLNTVQTERLTFGVRISGSADGVPLLLLHGSHATSRWWEPFFSILPDSIRAIAPDLRGCGRSAHSEGGYGIEEQAEDVAELVQALSLSDFDLVGHGSGGAIAIEYALRHGQQLHSLILVDSVPIEGALTPLQGLQLLSQMRDDRSLLSKALSALFPTAPPPTMTDEEFDTFFELLVDDAAAMAPAAFTAVAEALGRWNRQEEAHRLTLPTLLLLGTEDIVVERDAATRSLLAIPGAANLEILRGIGHSPMIESPVVLAERIIEFITEDFESFEEARDYAQESATGANESEGNE</sequence>
<feature type="domain" description="AB hydrolase-1" evidence="1">
    <location>
        <begin position="33"/>
        <end position="267"/>
    </location>
</feature>
<comment type="caution">
    <text evidence="2">The sequence shown here is derived from an EMBL/GenBank/DDBJ whole genome shotgun (WGS) entry which is preliminary data.</text>
</comment>
<evidence type="ECO:0000259" key="1">
    <source>
        <dbReference type="Pfam" id="PF12697"/>
    </source>
</evidence>
<dbReference type="InterPro" id="IPR000073">
    <property type="entry name" value="AB_hydrolase_1"/>
</dbReference>
<dbReference type="PRINTS" id="PR00111">
    <property type="entry name" value="ABHYDROLASE"/>
</dbReference>
<dbReference type="InterPro" id="IPR029058">
    <property type="entry name" value="AB_hydrolase_fold"/>
</dbReference>
<dbReference type="Gene3D" id="3.40.50.1820">
    <property type="entry name" value="alpha/beta hydrolase"/>
    <property type="match status" value="1"/>
</dbReference>
<organism evidence="2">
    <name type="scientific">Caldilineaceae bacterium SB0664_bin_27</name>
    <dbReference type="NCBI Taxonomy" id="2605260"/>
    <lineage>
        <taxon>Bacteria</taxon>
        <taxon>Bacillati</taxon>
        <taxon>Chloroflexota</taxon>
        <taxon>Caldilineae</taxon>
        <taxon>Caldilineales</taxon>
        <taxon>Caldilineaceae</taxon>
    </lineage>
</organism>
<dbReference type="EMBL" id="VXRG01000087">
    <property type="protein sequence ID" value="MXY93825.1"/>
    <property type="molecule type" value="Genomic_DNA"/>
</dbReference>